<sequence length="75" mass="7929">MVSNHSPSSAQTHDGCEKCGHDEATTDSISTTGSGLSKFFDIQTKQFTVVSCTNCGYSELYKGQSSGNVVDVFLG</sequence>
<dbReference type="Proteomes" id="UP000054387">
    <property type="component" value="Unassembled WGS sequence"/>
</dbReference>
<organism evidence="1 2">
    <name type="scientific">Haloprofundus marisrubri</name>
    <dbReference type="NCBI Taxonomy" id="1514971"/>
    <lineage>
        <taxon>Archaea</taxon>
        <taxon>Methanobacteriati</taxon>
        <taxon>Methanobacteriota</taxon>
        <taxon>Stenosarchaea group</taxon>
        <taxon>Halobacteria</taxon>
        <taxon>Halobacteriales</taxon>
        <taxon>Haloferacaceae</taxon>
        <taxon>Haloprofundus</taxon>
    </lineage>
</organism>
<name>A0A0W1R8N7_9EURY</name>
<comment type="caution">
    <text evidence="1">The sequence shown here is derived from an EMBL/GenBank/DDBJ whole genome shotgun (WGS) entry which is preliminary data.</text>
</comment>
<keyword evidence="2" id="KW-1185">Reference proteome</keyword>
<proteinExistence type="predicted"/>
<accession>A0A0W1R8N7</accession>
<evidence type="ECO:0000313" key="2">
    <source>
        <dbReference type="Proteomes" id="UP000054387"/>
    </source>
</evidence>
<dbReference type="OrthoDB" id="84364at2157"/>
<dbReference type="InterPro" id="IPR018652">
    <property type="entry name" value="DUF2082_NA-bd_Znr"/>
</dbReference>
<evidence type="ECO:0000313" key="1">
    <source>
        <dbReference type="EMBL" id="KTG09897.1"/>
    </source>
</evidence>
<reference evidence="1 2" key="1">
    <citation type="submission" date="2015-12" db="EMBL/GenBank/DDBJ databases">
        <title>Haloprofundus marisrubri gen. nov., sp. nov., an extremely halophilic archaeon isolated from the Discovery deep brine-seawater interface in the Red Sea.</title>
        <authorList>
            <person name="Zhang G."/>
            <person name="Stingl U."/>
            <person name="Rashid M."/>
        </authorList>
    </citation>
    <scope>NUCLEOTIDE SEQUENCE [LARGE SCALE GENOMIC DNA]</scope>
    <source>
        <strain evidence="1 2">SB9</strain>
    </source>
</reference>
<dbReference type="RefSeq" id="WP_058581252.1">
    <property type="nucleotide sequence ID" value="NZ_LOPU01000018.1"/>
</dbReference>
<dbReference type="AlphaFoldDB" id="A0A0W1R8N7"/>
<protein>
    <submittedName>
        <fullName evidence="1">Nucleic acid-binding protein</fullName>
    </submittedName>
</protein>
<gene>
    <name evidence="1" type="ORF">AUR64_09740</name>
</gene>
<dbReference type="Pfam" id="PF09855">
    <property type="entry name" value="Zn_ribbon_13"/>
    <property type="match status" value="1"/>
</dbReference>
<dbReference type="EMBL" id="LOPU01000018">
    <property type="protein sequence ID" value="KTG09897.1"/>
    <property type="molecule type" value="Genomic_DNA"/>
</dbReference>